<comment type="similarity">
    <text evidence="2">Belongs to the sideroflexin family.</text>
</comment>
<feature type="transmembrane region" description="Helical" evidence="9">
    <location>
        <begin position="99"/>
        <end position="119"/>
    </location>
</feature>
<keyword evidence="3" id="KW-0813">Transport</keyword>
<sequence length="123" mass="13248">MYKSDQMKGVVFWQWANQSVNVAVNYANANKTTPMNLRETVALTAPTAFPRRAKRDAPLVADPSVAYVAAVTASVSIALGLSEGVKRLPPRIGPTTRMILSRLVPFAAVAGAGTVNVFMMRLK</sequence>
<evidence type="ECO:0000256" key="9">
    <source>
        <dbReference type="SAM" id="Phobius"/>
    </source>
</evidence>
<evidence type="ECO:0000256" key="2">
    <source>
        <dbReference type="ARBA" id="ARBA00005974"/>
    </source>
</evidence>
<keyword evidence="5" id="KW-0029">Amino-acid transport</keyword>
<accession>A0A8H7ZPT9</accession>
<comment type="caution">
    <text evidence="10">The sequence shown here is derived from an EMBL/GenBank/DDBJ whole genome shotgun (WGS) entry which is preliminary data.</text>
</comment>
<dbReference type="GO" id="GO:0015075">
    <property type="term" value="F:monoatomic ion transmembrane transporter activity"/>
    <property type="evidence" value="ECO:0007669"/>
    <property type="project" value="InterPro"/>
</dbReference>
<feature type="non-terminal residue" evidence="10">
    <location>
        <position position="123"/>
    </location>
</feature>
<comment type="subcellular location">
    <subcellularLocation>
        <location evidence="1">Mitochondrion membrane</location>
        <topology evidence="1">Multi-pass membrane protein</topology>
    </subcellularLocation>
</comment>
<feature type="transmembrane region" description="Helical" evidence="9">
    <location>
        <begin position="59"/>
        <end position="79"/>
    </location>
</feature>
<dbReference type="OrthoDB" id="6608471at2759"/>
<proteinExistence type="inferred from homology"/>
<dbReference type="EMBL" id="JAEFCI010010489">
    <property type="protein sequence ID" value="KAG5457182.1"/>
    <property type="molecule type" value="Genomic_DNA"/>
</dbReference>
<dbReference type="PANTHER" id="PTHR11153">
    <property type="entry name" value="SIDEROFLEXIN"/>
    <property type="match status" value="1"/>
</dbReference>
<keyword evidence="8 9" id="KW-0472">Membrane</keyword>
<evidence type="ECO:0000256" key="7">
    <source>
        <dbReference type="ARBA" id="ARBA00023128"/>
    </source>
</evidence>
<evidence type="ECO:0000256" key="3">
    <source>
        <dbReference type="ARBA" id="ARBA00022448"/>
    </source>
</evidence>
<organism evidence="10 11">
    <name type="scientific">Olpidium bornovanus</name>
    <dbReference type="NCBI Taxonomy" id="278681"/>
    <lineage>
        <taxon>Eukaryota</taxon>
        <taxon>Fungi</taxon>
        <taxon>Fungi incertae sedis</taxon>
        <taxon>Olpidiomycota</taxon>
        <taxon>Olpidiomycotina</taxon>
        <taxon>Olpidiomycetes</taxon>
        <taxon>Olpidiales</taxon>
        <taxon>Olpidiaceae</taxon>
        <taxon>Olpidium</taxon>
    </lineage>
</organism>
<protein>
    <submittedName>
        <fullName evidence="10">Uncharacterized protein</fullName>
    </submittedName>
</protein>
<dbReference type="AlphaFoldDB" id="A0A8H7ZPT9"/>
<keyword evidence="6 9" id="KW-1133">Transmembrane helix</keyword>
<evidence type="ECO:0000256" key="4">
    <source>
        <dbReference type="ARBA" id="ARBA00022692"/>
    </source>
</evidence>
<evidence type="ECO:0000256" key="5">
    <source>
        <dbReference type="ARBA" id="ARBA00022970"/>
    </source>
</evidence>
<evidence type="ECO:0000256" key="1">
    <source>
        <dbReference type="ARBA" id="ARBA00004225"/>
    </source>
</evidence>
<dbReference type="GO" id="GO:1990542">
    <property type="term" value="P:mitochondrial transmembrane transport"/>
    <property type="evidence" value="ECO:0007669"/>
    <property type="project" value="TreeGrafter"/>
</dbReference>
<gene>
    <name evidence="10" type="ORF">BJ554DRAFT_2872</name>
</gene>
<evidence type="ECO:0000313" key="10">
    <source>
        <dbReference type="EMBL" id="KAG5457182.1"/>
    </source>
</evidence>
<dbReference type="Proteomes" id="UP000673691">
    <property type="component" value="Unassembled WGS sequence"/>
</dbReference>
<dbReference type="Pfam" id="PF03820">
    <property type="entry name" value="SFXNs"/>
    <property type="match status" value="2"/>
</dbReference>
<evidence type="ECO:0000256" key="8">
    <source>
        <dbReference type="ARBA" id="ARBA00023136"/>
    </source>
</evidence>
<keyword evidence="4 9" id="KW-0812">Transmembrane</keyword>
<keyword evidence="7" id="KW-0496">Mitochondrion</keyword>
<reference evidence="10 11" key="1">
    <citation type="journal article" name="Sci. Rep.">
        <title>Genome-scale phylogenetic analyses confirm Olpidium as the closest living zoosporic fungus to the non-flagellated, terrestrial fungi.</title>
        <authorList>
            <person name="Chang Y."/>
            <person name="Rochon D."/>
            <person name="Sekimoto S."/>
            <person name="Wang Y."/>
            <person name="Chovatia M."/>
            <person name="Sandor L."/>
            <person name="Salamov A."/>
            <person name="Grigoriev I.V."/>
            <person name="Stajich J.E."/>
            <person name="Spatafora J.W."/>
        </authorList>
    </citation>
    <scope>NUCLEOTIDE SEQUENCE [LARGE SCALE GENOMIC DNA]</scope>
    <source>
        <strain evidence="10">S191</strain>
    </source>
</reference>
<evidence type="ECO:0000256" key="6">
    <source>
        <dbReference type="ARBA" id="ARBA00022989"/>
    </source>
</evidence>
<dbReference type="GO" id="GO:0006865">
    <property type="term" value="P:amino acid transport"/>
    <property type="evidence" value="ECO:0007669"/>
    <property type="project" value="UniProtKB-KW"/>
</dbReference>
<name>A0A8H7ZPT9_9FUNG</name>
<dbReference type="GO" id="GO:0005743">
    <property type="term" value="C:mitochondrial inner membrane"/>
    <property type="evidence" value="ECO:0007669"/>
    <property type="project" value="TreeGrafter"/>
</dbReference>
<keyword evidence="11" id="KW-1185">Reference proteome</keyword>
<dbReference type="InterPro" id="IPR004686">
    <property type="entry name" value="Mtc"/>
</dbReference>
<evidence type="ECO:0000313" key="11">
    <source>
        <dbReference type="Proteomes" id="UP000673691"/>
    </source>
</evidence>
<dbReference type="PANTHER" id="PTHR11153:SF6">
    <property type="entry name" value="SIDEROFLEXIN-5"/>
    <property type="match status" value="1"/>
</dbReference>